<organism evidence="5 6">
    <name type="scientific">Caenorhabditis angaria</name>
    <dbReference type="NCBI Taxonomy" id="860376"/>
    <lineage>
        <taxon>Eukaryota</taxon>
        <taxon>Metazoa</taxon>
        <taxon>Ecdysozoa</taxon>
        <taxon>Nematoda</taxon>
        <taxon>Chromadorea</taxon>
        <taxon>Rhabditida</taxon>
        <taxon>Rhabditina</taxon>
        <taxon>Rhabditomorpha</taxon>
        <taxon>Rhabditoidea</taxon>
        <taxon>Rhabditidae</taxon>
        <taxon>Peloderinae</taxon>
        <taxon>Caenorhabditis</taxon>
    </lineage>
</organism>
<dbReference type="InterPro" id="IPR001680">
    <property type="entry name" value="WD40_rpt"/>
</dbReference>
<dbReference type="SMART" id="SM00320">
    <property type="entry name" value="WD40"/>
    <property type="match status" value="2"/>
</dbReference>
<reference evidence="5" key="1">
    <citation type="submission" date="2022-11" db="EMBL/GenBank/DDBJ databases">
        <authorList>
            <person name="Kikuchi T."/>
        </authorList>
    </citation>
    <scope>NUCLEOTIDE SEQUENCE</scope>
    <source>
        <strain evidence="5">PS1010</strain>
    </source>
</reference>
<protein>
    <recommendedName>
        <fullName evidence="7">WD repeat domain phosphoinositide-interacting protein 4</fullName>
    </recommendedName>
</protein>
<keyword evidence="1" id="KW-0853">WD repeat</keyword>
<evidence type="ECO:0000256" key="3">
    <source>
        <dbReference type="ARBA" id="ARBA00023006"/>
    </source>
</evidence>
<comment type="caution">
    <text evidence="5">The sequence shown here is derived from an EMBL/GenBank/DDBJ whole genome shotgun (WGS) entry which is preliminary data.</text>
</comment>
<evidence type="ECO:0000313" key="5">
    <source>
        <dbReference type="EMBL" id="CAI5444303.1"/>
    </source>
</evidence>
<proteinExistence type="inferred from homology"/>
<evidence type="ECO:0000256" key="4">
    <source>
        <dbReference type="ARBA" id="ARBA00025740"/>
    </source>
</evidence>
<evidence type="ECO:0000256" key="1">
    <source>
        <dbReference type="ARBA" id="ARBA00022574"/>
    </source>
</evidence>
<comment type="similarity">
    <text evidence="4">Belongs to the WD repeat PROPPIN family.</text>
</comment>
<dbReference type="SUPFAM" id="SSF50978">
    <property type="entry name" value="WD40 repeat-like"/>
    <property type="match status" value="1"/>
</dbReference>
<dbReference type="InterPro" id="IPR048720">
    <property type="entry name" value="PROPPIN"/>
</dbReference>
<dbReference type="InterPro" id="IPR015943">
    <property type="entry name" value="WD40/YVTN_repeat-like_dom_sf"/>
</dbReference>
<keyword evidence="2" id="KW-0677">Repeat</keyword>
<evidence type="ECO:0000256" key="2">
    <source>
        <dbReference type="ARBA" id="ARBA00022737"/>
    </source>
</evidence>
<dbReference type="EMBL" id="CANHGI010000003">
    <property type="protein sequence ID" value="CAI5444303.1"/>
    <property type="molecule type" value="Genomic_DNA"/>
</dbReference>
<keyword evidence="6" id="KW-1185">Reference proteome</keyword>
<dbReference type="InterPro" id="IPR036322">
    <property type="entry name" value="WD40_repeat_dom_sf"/>
</dbReference>
<dbReference type="Gene3D" id="2.130.10.10">
    <property type="entry name" value="YVTN repeat-like/Quinoprotein amine dehydrogenase"/>
    <property type="match status" value="1"/>
</dbReference>
<dbReference type="GO" id="GO:0005737">
    <property type="term" value="C:cytoplasm"/>
    <property type="evidence" value="ECO:0007669"/>
    <property type="project" value="UniProtKB-ARBA"/>
</dbReference>
<dbReference type="GO" id="GO:0006914">
    <property type="term" value="P:autophagy"/>
    <property type="evidence" value="ECO:0007669"/>
    <property type="project" value="UniProtKB-KW"/>
</dbReference>
<dbReference type="Proteomes" id="UP001152747">
    <property type="component" value="Unassembled WGS sequence"/>
</dbReference>
<dbReference type="AlphaFoldDB" id="A0A9P1IG84"/>
<dbReference type="OrthoDB" id="1667587at2759"/>
<sequence length="351" mass="38599">MESTSKINHAVMNAQQDAFVISSSRGVKVFNTEPLVLLKSIDPEYTGNARISSILHRSNLICFVGAGKHTKYPSNTAFVWDDKRQEIVLEYTVPGGPILNVLMSSTRLVIVQAKKIHIFSFPNKSKLIRAEEIRLNPTGLASMSVDDLTGQHLAFPGFKMGSVRLMNLNSLTEFESLSPTSIDAHESEICQLAINNQGTLLATGSVKGTIIRVFETRTQRALTELRRGNVQATLHCLSFSSCSTFLAVSSDKGTIHVFGIRDSEDSSAKRQVLRHVGIKGNTNIAKVSLAPKVLACGFTKATSKSLQSLAVICEDGSYHRFSFNADGNTQREGYDQLLELADEQEFWTKDI</sequence>
<evidence type="ECO:0008006" key="7">
    <source>
        <dbReference type="Google" id="ProtNLM"/>
    </source>
</evidence>
<dbReference type="PANTHER" id="PTHR11227">
    <property type="entry name" value="WD-REPEAT PROTEIN INTERACTING WITH PHOSPHOINOSIDES WIPI -RELATED"/>
    <property type="match status" value="1"/>
</dbReference>
<dbReference type="Pfam" id="PF21032">
    <property type="entry name" value="PROPPIN"/>
    <property type="match status" value="1"/>
</dbReference>
<keyword evidence="3" id="KW-0072">Autophagy</keyword>
<name>A0A9P1IG84_9PELO</name>
<accession>A0A9P1IG84</accession>
<evidence type="ECO:0000313" key="6">
    <source>
        <dbReference type="Proteomes" id="UP001152747"/>
    </source>
</evidence>
<gene>
    <name evidence="5" type="ORF">CAMP_LOCUS6940</name>
</gene>